<reference evidence="2" key="2">
    <citation type="submission" date="2021-01" db="UniProtKB">
        <authorList>
            <consortium name="EnsemblMetazoa"/>
        </authorList>
    </citation>
    <scope>IDENTIFICATION</scope>
</reference>
<keyword evidence="3" id="KW-1185">Reference proteome</keyword>
<evidence type="ECO:0000256" key="1">
    <source>
        <dbReference type="SAM" id="MobiDB-lite"/>
    </source>
</evidence>
<dbReference type="OMA" id="SISMICH"/>
<dbReference type="GeneID" id="105447085"/>
<protein>
    <recommendedName>
        <fullName evidence="4">Tesmin/TSO1-like CXC domain-containing protein</fullName>
    </recommendedName>
</protein>
<proteinExistence type="predicted"/>
<dbReference type="GeneID" id="115928055"/>
<evidence type="ECO:0000313" key="3">
    <source>
        <dbReference type="Proteomes" id="UP000007110"/>
    </source>
</evidence>
<dbReference type="KEGG" id="spu:115929368"/>
<dbReference type="GeneID" id="105441895"/>
<dbReference type="KEGG" id="spu:105447085"/>
<dbReference type="RefSeq" id="XP_011674893.1">
    <property type="nucleotide sequence ID" value="XM_011676591.2"/>
</dbReference>
<accession>A0A7M7HIW8</accession>
<dbReference type="EnsemblMetazoa" id="XM_030984150">
    <property type="protein sequence ID" value="XP_030840010"/>
    <property type="gene ID" value="LOC105447085"/>
</dbReference>
<dbReference type="KEGG" id="spu:115928055"/>
<dbReference type="KEGG" id="spu:105443445"/>
<dbReference type="GeneID" id="105443445"/>
<sequence>MELNWDRCVICQHDTAEPLKCPLKSPRTSVDKACAYTSFLTNVEQFRNIGALPVKLYFGSDETVDNFVSHSASWHKSCHLKFNNSKLAKTNKKREPNPDGEEKRPSKRKSLDVQRCIFCEKGEEENVLHEVSTLDTDKNIRDMITELNDTLLMARIVGGDLIAMEAKYHLTCLTKLRNRYRSHTRKAGQAAENTDEKMNESRAFVELTSYIEKSVDSGTLLFKLNEVHDLYVTRLKELGIKKQVNKTRLKVRLLGRFSEAQEQYAGKNTVLIFKEGMHNMLKEALTSRDFSADAVILANAATIIRKDIFNHQGFKFTGCFPEECQEDSLPSSIKSLVSMILNGPNLKHQDKRDSQACLTISQCITYNTKKRSSDTTVKTRHTLEREPPLPIYIGISMHALTRSKKLITQLYHFGISISYDRIMEIEEWIATSTCERFVEDGVVSPASLRKGVFTVGALDNLDHNPSSTTSKTSFHGTGISLLQLPTKAKPGESRAPVVIPPSGNEKHALPDSYAYVPATALKTTAVAVPESEVFPLERCLDAAKAGEHSWVEHSLPLLETKELISGDTISWAAYHASNQPPVEDPPAQCALLPLFYEKSATPAMIKHGMDVESQAVEFLNPGQIPVTTFDQPLFALAKFVQWKWPDTHGEKVHVVMLGGLHTEMALWNTLGDVLEGSGWTTALTEAEVASSGTADSYLKAAHLTRTRRAHQITVLTLHNLQSEAFMHSDGPKDEESFTAWKNNMQKRSPTFMYWDLIMRYETLILIFIRAHREKNFPLYVEVLEELTPLFFALDHVNYSRWMPVHIRDMKSLPDTIKDEFENFSHWVLSKTRNKFSAIPFDQAHEQENKIVKGSGGAVGLTENPVAFRRWMLSGPEMSRLLKQFEEEYLPDDDTEIPENFQHHEQGLSTQKTFQRQVVSLSDTIRRMGNPFLDDFSELVTLDSRNCADESVVAALHTLEDTGRKQYKNFVKNVLDVRSHSIHDPIKRNSLALFSKPKRKVTSKQGKKIKVLQNNVALFGQLYISMQNREGDLAEFFAHEIQSFPPSLSDFNKLHLPSTKSDLLKCLEQPGQSEPPSTYDCKVLDGAVIVHCLPTTSVSTFHEYADRVFIPYLEKQLQDAMRLDVVWDTYIPDSLKESTREKRGKGVRRKVSGETKLPGNWMDFLRDPLNKKELFAFLTSKIEDFNLPPAKAVYVTSGKSVASIGTGIPMQNCNHEEADTRVVVHVLHSLKHGGKTILVRTVDTDVVVILAGTFHNLISTQPLADIWVAFGMGKNYRFYHINAIYSSLGQQKSRALPMFHAFSGCDTTSAFNGKGKKSVWQAWQIYKDVTQTFVSLADHPFQMLELNDDSFLKLERLTVILYDKTSPLNSVNKTRQELFCHKNRAMDKLPPTKDALLQHVRRAVYQAGIWTTCTQTQPVVPSPKDFAWTKISESWVPVWMTIPEISRSCRELIRCSCKGDCSNCKCGKANLDCSPLCKCSCTT</sequence>
<dbReference type="EnsemblMetazoa" id="XM_030998241">
    <property type="protein sequence ID" value="XP_030854101"/>
    <property type="gene ID" value="LOC115929368"/>
</dbReference>
<dbReference type="EnsemblMetazoa" id="XM_011676591">
    <property type="protein sequence ID" value="XP_011674893"/>
    <property type="gene ID" value="LOC105443445"/>
</dbReference>
<dbReference type="PANTHER" id="PTHR47018:SF2">
    <property type="entry name" value="TESMIN_TSO1-LIKE CXC DOMAIN-CONTAINING PROTEIN"/>
    <property type="match status" value="1"/>
</dbReference>
<dbReference type="EnsemblMetazoa" id="XM_030994677">
    <property type="protein sequence ID" value="XP_030850537"/>
    <property type="gene ID" value="LOC115928055"/>
</dbReference>
<dbReference type="EnsemblMetazoa" id="XM_011673513">
    <property type="protein sequence ID" value="XP_011671815"/>
    <property type="gene ID" value="LOC105441895"/>
</dbReference>
<dbReference type="InParanoid" id="A0A7M7HIW8"/>
<name>A0A7M7HIW8_STRPU</name>
<dbReference type="RefSeq" id="XP_011671815.1">
    <property type="nucleotide sequence ID" value="XM_011673513.2"/>
</dbReference>
<dbReference type="RefSeq" id="XP_030850537.1">
    <property type="nucleotide sequence ID" value="XM_030994677.1"/>
</dbReference>
<organism evidence="2 3">
    <name type="scientific">Strongylocentrotus purpuratus</name>
    <name type="common">Purple sea urchin</name>
    <dbReference type="NCBI Taxonomy" id="7668"/>
    <lineage>
        <taxon>Eukaryota</taxon>
        <taxon>Metazoa</taxon>
        <taxon>Echinodermata</taxon>
        <taxon>Eleutherozoa</taxon>
        <taxon>Echinozoa</taxon>
        <taxon>Echinoidea</taxon>
        <taxon>Euechinoidea</taxon>
        <taxon>Echinacea</taxon>
        <taxon>Camarodonta</taxon>
        <taxon>Echinidea</taxon>
        <taxon>Strongylocentrotidae</taxon>
        <taxon>Strongylocentrotus</taxon>
    </lineage>
</organism>
<feature type="compositionally biased region" description="Basic and acidic residues" evidence="1">
    <location>
        <begin position="93"/>
        <end position="108"/>
    </location>
</feature>
<dbReference type="Proteomes" id="UP000007110">
    <property type="component" value="Unassembled WGS sequence"/>
</dbReference>
<feature type="region of interest" description="Disordered" evidence="1">
    <location>
        <begin position="89"/>
        <end position="108"/>
    </location>
</feature>
<dbReference type="RefSeq" id="XP_030840010.1">
    <property type="nucleotide sequence ID" value="XM_030984150.1"/>
</dbReference>
<dbReference type="RefSeq" id="XP_030854101.1">
    <property type="nucleotide sequence ID" value="XM_030998241.1"/>
</dbReference>
<reference evidence="3" key="1">
    <citation type="submission" date="2015-02" db="EMBL/GenBank/DDBJ databases">
        <title>Genome sequencing for Strongylocentrotus purpuratus.</title>
        <authorList>
            <person name="Murali S."/>
            <person name="Liu Y."/>
            <person name="Vee V."/>
            <person name="English A."/>
            <person name="Wang M."/>
            <person name="Skinner E."/>
            <person name="Han Y."/>
            <person name="Muzny D.M."/>
            <person name="Worley K.C."/>
            <person name="Gibbs R.A."/>
        </authorList>
    </citation>
    <scope>NUCLEOTIDE SEQUENCE</scope>
</reference>
<dbReference type="OrthoDB" id="10063402at2759"/>
<evidence type="ECO:0000313" key="2">
    <source>
        <dbReference type="EnsemblMetazoa" id="XP_011671815"/>
    </source>
</evidence>
<dbReference type="PANTHER" id="PTHR47018">
    <property type="entry name" value="CXC DOMAIN-CONTAINING PROTEIN-RELATED"/>
    <property type="match status" value="1"/>
</dbReference>
<dbReference type="KEGG" id="spu:105441895"/>
<dbReference type="GeneID" id="115929368"/>
<evidence type="ECO:0008006" key="4">
    <source>
        <dbReference type="Google" id="ProtNLM"/>
    </source>
</evidence>